<evidence type="ECO:0000259" key="21">
    <source>
        <dbReference type="PROSITE" id="PS50110"/>
    </source>
</evidence>
<dbReference type="GO" id="GO:0000155">
    <property type="term" value="F:phosphorelay sensor kinase activity"/>
    <property type="evidence" value="ECO:0007669"/>
    <property type="project" value="InterPro"/>
</dbReference>
<feature type="modified residue" description="Phosphohistidine" evidence="16">
    <location>
        <position position="1144"/>
    </location>
</feature>
<evidence type="ECO:0000259" key="20">
    <source>
        <dbReference type="PROSITE" id="PS50109"/>
    </source>
</evidence>
<dbReference type="Pfam" id="PF00072">
    <property type="entry name" value="Response_reg"/>
    <property type="match status" value="1"/>
</dbReference>
<dbReference type="GO" id="GO:0009927">
    <property type="term" value="F:histidine phosphotransfer kinase activity"/>
    <property type="evidence" value="ECO:0007669"/>
    <property type="project" value="TreeGrafter"/>
</dbReference>
<dbReference type="SUPFAM" id="SSF55874">
    <property type="entry name" value="ATPase domain of HSP90 chaperone/DNA topoisomerase II/histidine kinase"/>
    <property type="match status" value="1"/>
</dbReference>
<evidence type="ECO:0000256" key="18">
    <source>
        <dbReference type="SAM" id="Phobius"/>
    </source>
</evidence>
<dbReference type="InterPro" id="IPR005467">
    <property type="entry name" value="His_kinase_dom"/>
</dbReference>
<evidence type="ECO:0000256" key="17">
    <source>
        <dbReference type="PROSITE-ProRule" id="PRU00169"/>
    </source>
</evidence>
<dbReference type="InterPro" id="IPR003594">
    <property type="entry name" value="HATPase_dom"/>
</dbReference>
<dbReference type="SUPFAM" id="SSF47226">
    <property type="entry name" value="Histidine-containing phosphotransfer domain, HPT domain"/>
    <property type="match status" value="1"/>
</dbReference>
<evidence type="ECO:0000256" key="12">
    <source>
        <dbReference type="ARBA" id="ARBA00022840"/>
    </source>
</evidence>
<dbReference type="PROSITE" id="PS50109">
    <property type="entry name" value="HIS_KIN"/>
    <property type="match status" value="1"/>
</dbReference>
<dbReference type="PROSITE" id="PS50110">
    <property type="entry name" value="RESPONSE_REGULATORY"/>
    <property type="match status" value="1"/>
</dbReference>
<dbReference type="InterPro" id="IPR001638">
    <property type="entry name" value="Solute-binding_3/MltF_N"/>
</dbReference>
<dbReference type="SMART" id="SM00091">
    <property type="entry name" value="PAS"/>
    <property type="match status" value="1"/>
</dbReference>
<dbReference type="SMART" id="SM00062">
    <property type="entry name" value="PBPb"/>
    <property type="match status" value="2"/>
</dbReference>
<dbReference type="InterPro" id="IPR036097">
    <property type="entry name" value="HisK_dim/P_sf"/>
</dbReference>
<organism evidence="24">
    <name type="scientific">Pseudomonas fluorescens</name>
    <dbReference type="NCBI Taxonomy" id="294"/>
    <lineage>
        <taxon>Bacteria</taxon>
        <taxon>Pseudomonadati</taxon>
        <taxon>Pseudomonadota</taxon>
        <taxon>Gammaproteobacteria</taxon>
        <taxon>Pseudomonadales</taxon>
        <taxon>Pseudomonadaceae</taxon>
        <taxon>Pseudomonas</taxon>
    </lineage>
</organism>
<keyword evidence="4" id="KW-1003">Cell membrane</keyword>
<dbReference type="Gene3D" id="1.10.287.130">
    <property type="match status" value="1"/>
</dbReference>
<dbReference type="SUPFAM" id="SSF52172">
    <property type="entry name" value="CheY-like"/>
    <property type="match status" value="1"/>
</dbReference>
<dbReference type="PANTHER" id="PTHR43047">
    <property type="entry name" value="TWO-COMPONENT HISTIDINE PROTEIN KINASE"/>
    <property type="match status" value="1"/>
</dbReference>
<dbReference type="GO" id="GO:0005886">
    <property type="term" value="C:plasma membrane"/>
    <property type="evidence" value="ECO:0007669"/>
    <property type="project" value="UniProtKB-SubCell"/>
</dbReference>
<sequence precursor="true">MKLFAAMLLIGASVHMAWAAEAPVTLTVLGRSTLQDSQLPLSPADLKRLSAKKQLRVGTSDPDYPPFDISNHNHEFEGISADYLALIGQLLTVPIHVLRYPNRTEVIQALKRGDIDLLASANGFEAADPDLLLSDPYTLDQPTLVARSNDSPLVDPSLAGKTVAMVDHYLPLSAVQAFYPEATFKLYPSILNAIGAVAFSKADLYLGDSVTASYLINKSYLNNVQLVDFSRMEVNNFSFAATRRNANLLHLVNAALQAIPSSEQMTIARRWNAGGVSISGTHQVQFSVEEQRWLAQHPRLKVVINEDFLPFTFFDEHERFRGLSADVIAKISLRTGLKFDPQKGTSVDAMITQVNQGEADLLAALTPSVDRERRVSFSRPYLSTPFVLVTRNAPDSPNNLQDLSGKRLAIISGNASRETIERQFPTVQIIEAKSLADAFSLLAKGSVDASVSTLISARYLIARNYPDQLKISATVGARAAQLAFAVDHASPQLLSILNKALLSISPEEMDELTNRWRSPVVLDDSYWSKHRAAILQGFALAAVLLLSACVWIVLLRRQVLRRKRAERALSARLEFDRVLINGTPHPTYVRDRQGRLLLCNRAYRQVFGVEDERQLLGTTVMQSLLSSEEQAQEYHRDYLAVMAADEPMLRDRLLVLPSGEILTIYHWILPFRGSEGSVDGLIGGWVDVSDRQRLVEQLHAAKQEADNANRAKTTFLATMSHEIRTPMNAVLGMLEMASRKSDQGVFDRAAIDVASGAAKELLALIGDVLDIARIESGRQSLAPDSANPYQLLTSVARVFDGLAREKAIALKLEIDPALDRNVLIDAMRFKQIIANLLSNAIKFTAVGEVRITAHAPAAQASQPMPLSVSIVDTGVGICEADQQQLFSPFSQAGKQQQGSGLGLVISRSLVEMMGGSLELSSTPATGTRVTVRLVLPAADAPPTPACDPLDSPPSLALSVLVVDDYAANRLVLSQQLTYLGHEVQDACDGAQALALWNAQPFDVVVTDCDMPGMNGYQLAQAIRQAEQARGEPGCVLLGFTANAVAEEKQRCLEAGMDDCLFKPISLDQLSTRLQQLQSQYFSNETSGELTGDSLDAHLNTLTLGNLSALHTLREELTSATQADLQQLTELLACDDRAGLAHLAHRVKGGAKLIHYEQLILTCENLEAHCAKEVEGTVLVASTAAMGHCMQRLLALLQAHASGQSL</sequence>
<evidence type="ECO:0000256" key="9">
    <source>
        <dbReference type="ARBA" id="ARBA00022729"/>
    </source>
</evidence>
<dbReference type="InterPro" id="IPR035965">
    <property type="entry name" value="PAS-like_dom_sf"/>
</dbReference>
<protein>
    <recommendedName>
        <fullName evidence="3">histidine kinase</fullName>
        <ecNumber evidence="3">2.7.13.3</ecNumber>
    </recommendedName>
</protein>
<accession>A0A5E6MH87</accession>
<keyword evidence="15 18" id="KW-0472">Membrane</keyword>
<evidence type="ECO:0000313" key="24">
    <source>
        <dbReference type="EMBL" id="VVM12021.1"/>
    </source>
</evidence>
<dbReference type="InterPro" id="IPR001789">
    <property type="entry name" value="Sig_transdc_resp-reg_receiver"/>
</dbReference>
<dbReference type="InterPro" id="IPR003661">
    <property type="entry name" value="HisK_dim/P_dom"/>
</dbReference>
<dbReference type="InterPro" id="IPR004358">
    <property type="entry name" value="Sig_transdc_His_kin-like_C"/>
</dbReference>
<gene>
    <name evidence="24" type="primary">bvgS_2</name>
    <name evidence="24" type="ORF">PS683_00295</name>
</gene>
<keyword evidence="5" id="KW-0997">Cell inner membrane</keyword>
<keyword evidence="12" id="KW-0067">ATP-binding</keyword>
<dbReference type="PROSITE" id="PS50894">
    <property type="entry name" value="HPT"/>
    <property type="match status" value="1"/>
</dbReference>
<dbReference type="CDD" id="cd17546">
    <property type="entry name" value="REC_hyHK_CKI1_RcsC-like"/>
    <property type="match status" value="1"/>
</dbReference>
<dbReference type="EC" id="2.7.13.3" evidence="3"/>
<dbReference type="InterPro" id="IPR013656">
    <property type="entry name" value="PAS_4"/>
</dbReference>
<dbReference type="PANTHER" id="PTHR43047:SF72">
    <property type="entry name" value="OSMOSENSING HISTIDINE PROTEIN KINASE SLN1"/>
    <property type="match status" value="1"/>
</dbReference>
<dbReference type="SUPFAM" id="SSF55785">
    <property type="entry name" value="PYP-like sensor domain (PAS domain)"/>
    <property type="match status" value="1"/>
</dbReference>
<dbReference type="CDD" id="cd16922">
    <property type="entry name" value="HATPase_EvgS-ArcB-TorS-like"/>
    <property type="match status" value="1"/>
</dbReference>
<dbReference type="PROSITE" id="PS50113">
    <property type="entry name" value="PAC"/>
    <property type="match status" value="1"/>
</dbReference>
<dbReference type="AlphaFoldDB" id="A0A5E6MH87"/>
<evidence type="ECO:0000256" key="14">
    <source>
        <dbReference type="ARBA" id="ARBA00023012"/>
    </source>
</evidence>
<dbReference type="InterPro" id="IPR008207">
    <property type="entry name" value="Sig_transdc_His_kin_Hpt_dom"/>
</dbReference>
<dbReference type="InterPro" id="IPR036641">
    <property type="entry name" value="HPT_dom_sf"/>
</dbReference>
<evidence type="ECO:0000256" key="4">
    <source>
        <dbReference type="ARBA" id="ARBA00022475"/>
    </source>
</evidence>
<comment type="catalytic activity">
    <reaction evidence="1">
        <text>ATP + protein L-histidine = ADP + protein N-phospho-L-histidine.</text>
        <dbReference type="EC" id="2.7.13.3"/>
    </reaction>
</comment>
<dbReference type="InterPro" id="IPR000700">
    <property type="entry name" value="PAS-assoc_C"/>
</dbReference>
<dbReference type="SMART" id="SM00388">
    <property type="entry name" value="HisKA"/>
    <property type="match status" value="1"/>
</dbReference>
<evidence type="ECO:0000256" key="8">
    <source>
        <dbReference type="ARBA" id="ARBA00022692"/>
    </source>
</evidence>
<evidence type="ECO:0000256" key="3">
    <source>
        <dbReference type="ARBA" id="ARBA00012438"/>
    </source>
</evidence>
<dbReference type="Gene3D" id="3.40.50.2300">
    <property type="match status" value="1"/>
</dbReference>
<evidence type="ECO:0000256" key="5">
    <source>
        <dbReference type="ARBA" id="ARBA00022519"/>
    </source>
</evidence>
<reference evidence="24" key="1">
    <citation type="submission" date="2019-09" db="EMBL/GenBank/DDBJ databases">
        <authorList>
            <person name="Chandra G."/>
            <person name="Truman W A."/>
        </authorList>
    </citation>
    <scope>NUCLEOTIDE SEQUENCE</scope>
    <source>
        <strain evidence="24">PS683</strain>
    </source>
</reference>
<dbReference type="Pfam" id="PF00512">
    <property type="entry name" value="HisKA"/>
    <property type="match status" value="1"/>
</dbReference>
<evidence type="ECO:0000256" key="11">
    <source>
        <dbReference type="ARBA" id="ARBA00022777"/>
    </source>
</evidence>
<keyword evidence="7 24" id="KW-0808">Transferase</keyword>
<feature type="domain" description="HPt" evidence="23">
    <location>
        <begin position="1105"/>
        <end position="1199"/>
    </location>
</feature>
<evidence type="ECO:0000256" key="1">
    <source>
        <dbReference type="ARBA" id="ARBA00000085"/>
    </source>
</evidence>
<dbReference type="GO" id="GO:0005524">
    <property type="term" value="F:ATP binding"/>
    <property type="evidence" value="ECO:0007669"/>
    <property type="project" value="UniProtKB-KW"/>
</dbReference>
<evidence type="ECO:0000256" key="7">
    <source>
        <dbReference type="ARBA" id="ARBA00022679"/>
    </source>
</evidence>
<dbReference type="SMART" id="SM00448">
    <property type="entry name" value="REC"/>
    <property type="match status" value="1"/>
</dbReference>
<evidence type="ECO:0000256" key="2">
    <source>
        <dbReference type="ARBA" id="ARBA00004429"/>
    </source>
</evidence>
<keyword evidence="8 18" id="KW-0812">Transmembrane</keyword>
<dbReference type="InterPro" id="IPR049871">
    <property type="entry name" value="BvgS-like_periplasmic2"/>
</dbReference>
<keyword evidence="10" id="KW-0547">Nucleotide-binding</keyword>
<feature type="domain" description="Histidine kinase" evidence="20">
    <location>
        <begin position="718"/>
        <end position="937"/>
    </location>
</feature>
<feature type="domain" description="PAC" evidence="22">
    <location>
        <begin position="647"/>
        <end position="700"/>
    </location>
</feature>
<feature type="transmembrane region" description="Helical" evidence="18">
    <location>
        <begin position="533"/>
        <end position="554"/>
    </location>
</feature>
<evidence type="ECO:0000256" key="6">
    <source>
        <dbReference type="ARBA" id="ARBA00022553"/>
    </source>
</evidence>
<keyword evidence="14" id="KW-0902">Two-component regulatory system</keyword>
<feature type="chain" id="PRO_5030117052" description="histidine kinase" evidence="19">
    <location>
        <begin position="20"/>
        <end position="1205"/>
    </location>
</feature>
<keyword evidence="6 17" id="KW-0597">Phosphoprotein</keyword>
<dbReference type="PRINTS" id="PR00344">
    <property type="entry name" value="BCTRLSENSOR"/>
</dbReference>
<comment type="subcellular location">
    <subcellularLocation>
        <location evidence="2">Cell inner membrane</location>
        <topology evidence="2">Multi-pass membrane protein</topology>
    </subcellularLocation>
</comment>
<dbReference type="InterPro" id="IPR000014">
    <property type="entry name" value="PAS"/>
</dbReference>
<dbReference type="SMART" id="SM00387">
    <property type="entry name" value="HATPase_c"/>
    <property type="match status" value="1"/>
</dbReference>
<feature type="domain" description="Response regulatory" evidence="21">
    <location>
        <begin position="958"/>
        <end position="1077"/>
    </location>
</feature>
<dbReference type="SUPFAM" id="SSF53850">
    <property type="entry name" value="Periplasmic binding protein-like II"/>
    <property type="match status" value="2"/>
</dbReference>
<dbReference type="SUPFAM" id="SSF47384">
    <property type="entry name" value="Homodimeric domain of signal transducing histidine kinase"/>
    <property type="match status" value="1"/>
</dbReference>
<keyword evidence="9 19" id="KW-0732">Signal</keyword>
<dbReference type="Pfam" id="PF08448">
    <property type="entry name" value="PAS_4"/>
    <property type="match status" value="1"/>
</dbReference>
<dbReference type="CDD" id="cd00082">
    <property type="entry name" value="HisKA"/>
    <property type="match status" value="1"/>
</dbReference>
<feature type="modified residue" description="4-aspartylphosphate" evidence="17">
    <location>
        <position position="1007"/>
    </location>
</feature>
<evidence type="ECO:0000256" key="19">
    <source>
        <dbReference type="SAM" id="SignalP"/>
    </source>
</evidence>
<evidence type="ECO:0000256" key="16">
    <source>
        <dbReference type="PROSITE-ProRule" id="PRU00110"/>
    </source>
</evidence>
<dbReference type="Pfam" id="PF00497">
    <property type="entry name" value="SBP_bac_3"/>
    <property type="match status" value="2"/>
</dbReference>
<dbReference type="Gene3D" id="3.30.450.20">
    <property type="entry name" value="PAS domain"/>
    <property type="match status" value="1"/>
</dbReference>
<evidence type="ECO:0000256" key="10">
    <source>
        <dbReference type="ARBA" id="ARBA00022741"/>
    </source>
</evidence>
<dbReference type="InterPro" id="IPR049870">
    <property type="entry name" value="BvgS-like_periplasmic1"/>
</dbReference>
<dbReference type="FunFam" id="3.30.565.10:FF:000010">
    <property type="entry name" value="Sensor histidine kinase RcsC"/>
    <property type="match status" value="1"/>
</dbReference>
<dbReference type="Pfam" id="PF02518">
    <property type="entry name" value="HATPase_c"/>
    <property type="match status" value="1"/>
</dbReference>
<dbReference type="Gene3D" id="3.30.565.10">
    <property type="entry name" value="Histidine kinase-like ATPase, C-terminal domain"/>
    <property type="match status" value="1"/>
</dbReference>
<evidence type="ECO:0000259" key="23">
    <source>
        <dbReference type="PROSITE" id="PS50894"/>
    </source>
</evidence>
<proteinExistence type="predicted"/>
<evidence type="ECO:0000256" key="13">
    <source>
        <dbReference type="ARBA" id="ARBA00022989"/>
    </source>
</evidence>
<dbReference type="Gene3D" id="3.40.190.10">
    <property type="entry name" value="Periplasmic binding protein-like II"/>
    <property type="match status" value="4"/>
</dbReference>
<dbReference type="Gene3D" id="1.20.120.160">
    <property type="entry name" value="HPT domain"/>
    <property type="match status" value="1"/>
</dbReference>
<feature type="signal peptide" evidence="19">
    <location>
        <begin position="1"/>
        <end position="19"/>
    </location>
</feature>
<dbReference type="CDD" id="cd13707">
    <property type="entry name" value="PBP2_BvgS_D2"/>
    <property type="match status" value="1"/>
</dbReference>
<keyword evidence="11" id="KW-0418">Kinase</keyword>
<dbReference type="CDD" id="cd00130">
    <property type="entry name" value="PAS"/>
    <property type="match status" value="1"/>
</dbReference>
<dbReference type="Pfam" id="PF01627">
    <property type="entry name" value="Hpt"/>
    <property type="match status" value="1"/>
</dbReference>
<dbReference type="InterPro" id="IPR036890">
    <property type="entry name" value="HATPase_C_sf"/>
</dbReference>
<dbReference type="InterPro" id="IPR011006">
    <property type="entry name" value="CheY-like_superfamily"/>
</dbReference>
<dbReference type="EMBL" id="LR700639">
    <property type="protein sequence ID" value="VVM12021.1"/>
    <property type="molecule type" value="Genomic_DNA"/>
</dbReference>
<name>A0A5E6MH87_PSEFL</name>
<dbReference type="CDD" id="cd13705">
    <property type="entry name" value="PBP2_BvgS_D1"/>
    <property type="match status" value="1"/>
</dbReference>
<keyword evidence="13 18" id="KW-1133">Transmembrane helix</keyword>
<evidence type="ECO:0000256" key="15">
    <source>
        <dbReference type="ARBA" id="ARBA00023136"/>
    </source>
</evidence>
<evidence type="ECO:0000259" key="22">
    <source>
        <dbReference type="PROSITE" id="PS50113"/>
    </source>
</evidence>